<dbReference type="GO" id="GO:0030170">
    <property type="term" value="F:pyridoxal phosphate binding"/>
    <property type="evidence" value="ECO:0007669"/>
    <property type="project" value="InterPro"/>
</dbReference>
<protein>
    <submittedName>
        <fullName evidence="4">Aminotransferase class III-fold pyridoxal phosphate-dependent enzyme</fullName>
    </submittedName>
</protein>
<evidence type="ECO:0000256" key="2">
    <source>
        <dbReference type="ARBA" id="ARBA00022898"/>
    </source>
</evidence>
<keyword evidence="4" id="KW-0032">Aminotransferase</keyword>
<accession>A0AAU2W240</accession>
<comment type="similarity">
    <text evidence="3">Belongs to the class-III pyridoxal-phosphate-dependent aminotransferase family.</text>
</comment>
<reference evidence="4" key="1">
    <citation type="submission" date="2022-10" db="EMBL/GenBank/DDBJ databases">
        <title>The complete genomes of actinobacterial strains from the NBC collection.</title>
        <authorList>
            <person name="Joergensen T.S."/>
            <person name="Alvarez Arevalo M."/>
            <person name="Sterndorff E.B."/>
            <person name="Faurdal D."/>
            <person name="Vuksanovic O."/>
            <person name="Mourched A.-S."/>
            <person name="Charusanti P."/>
            <person name="Shaw S."/>
            <person name="Blin K."/>
            <person name="Weber T."/>
        </authorList>
    </citation>
    <scope>NUCLEOTIDE SEQUENCE</scope>
    <source>
        <strain evidence="4">NBC_00008</strain>
    </source>
</reference>
<dbReference type="InterPro" id="IPR015424">
    <property type="entry name" value="PyrdxlP-dep_Trfase"/>
</dbReference>
<dbReference type="Gene3D" id="3.40.640.10">
    <property type="entry name" value="Type I PLP-dependent aspartate aminotransferase-like (Major domain)"/>
    <property type="match status" value="1"/>
</dbReference>
<gene>
    <name evidence="4" type="ORF">OG398_36655</name>
</gene>
<dbReference type="PROSITE" id="PS00600">
    <property type="entry name" value="AA_TRANSFER_CLASS_3"/>
    <property type="match status" value="1"/>
</dbReference>
<sequence length="458" mass="48958">MNTAPSPLSGTTTHLVGGVAAGWNSLSAVGPVRVTGADGPYIHDDQGRKLLDFIMGWGSCFLGHDAPPIREALQKALGGGFLYQYETAAHGRLAEEFCAVVPCADKLRLANSGLEATMYALRIARAVTGRRLVVKFEGHFHGLNDQLMWNVDTSEGPAELGDHGVLHRLPGAPGLPGEVGELVLPLPWNAPDLVDRVFAEHGDDIAAVILEPVCLNIGCVGPEPGFLEHLRAVTTRHNALLIFDEVLTGFRIALGGAQERFGVMPDLACYGKAFGCGMPIAGIAGRADFMDAVAPVGQVEVSGTNTGRYLSVVGALAALRELSSPGFYEHIDRLNDHLVTGVGEVLRRHDVPAFVSGFGGRVGVHIGSTERPRDMADVARLYNLPYATELFRLLSTKFGLYGFLLPLSFCPEPVTVSAAHTMEHIDDALSRLDDALTVLPYRPHEPDAPLTGGGRGWR</sequence>
<proteinExistence type="inferred from homology"/>
<organism evidence="4">
    <name type="scientific">Streptomyces sp. NBC_00008</name>
    <dbReference type="NCBI Taxonomy" id="2903610"/>
    <lineage>
        <taxon>Bacteria</taxon>
        <taxon>Bacillati</taxon>
        <taxon>Actinomycetota</taxon>
        <taxon>Actinomycetes</taxon>
        <taxon>Kitasatosporales</taxon>
        <taxon>Streptomycetaceae</taxon>
        <taxon>Streptomyces</taxon>
    </lineage>
</organism>
<dbReference type="PANTHER" id="PTHR43713:SF3">
    <property type="entry name" value="GLUTAMATE-1-SEMIALDEHYDE 2,1-AMINOMUTASE 1, CHLOROPLASTIC-RELATED"/>
    <property type="match status" value="1"/>
</dbReference>
<keyword evidence="2 3" id="KW-0663">Pyridoxal phosphate</keyword>
<dbReference type="Gene3D" id="3.90.1150.10">
    <property type="entry name" value="Aspartate Aminotransferase, domain 1"/>
    <property type="match status" value="1"/>
</dbReference>
<dbReference type="InterPro" id="IPR015422">
    <property type="entry name" value="PyrdxlP-dep_Trfase_small"/>
</dbReference>
<comment type="cofactor">
    <cofactor evidence="1">
        <name>pyridoxal 5'-phosphate</name>
        <dbReference type="ChEBI" id="CHEBI:597326"/>
    </cofactor>
</comment>
<keyword evidence="4" id="KW-0808">Transferase</keyword>
<dbReference type="Pfam" id="PF00202">
    <property type="entry name" value="Aminotran_3"/>
    <property type="match status" value="1"/>
</dbReference>
<dbReference type="InterPro" id="IPR015421">
    <property type="entry name" value="PyrdxlP-dep_Trfase_major"/>
</dbReference>
<dbReference type="InterPro" id="IPR049704">
    <property type="entry name" value="Aminotrans_3_PPA_site"/>
</dbReference>
<evidence type="ECO:0000313" key="4">
    <source>
        <dbReference type="EMBL" id="WTW73379.1"/>
    </source>
</evidence>
<dbReference type="SUPFAM" id="SSF53383">
    <property type="entry name" value="PLP-dependent transferases"/>
    <property type="match status" value="1"/>
</dbReference>
<evidence type="ECO:0000256" key="3">
    <source>
        <dbReference type="RuleBase" id="RU003560"/>
    </source>
</evidence>
<evidence type="ECO:0000256" key="1">
    <source>
        <dbReference type="ARBA" id="ARBA00001933"/>
    </source>
</evidence>
<name>A0AAU2W240_9ACTN</name>
<dbReference type="AlphaFoldDB" id="A0AAU2W240"/>
<dbReference type="PANTHER" id="PTHR43713">
    <property type="entry name" value="GLUTAMATE-1-SEMIALDEHYDE 2,1-AMINOMUTASE"/>
    <property type="match status" value="1"/>
</dbReference>
<dbReference type="EMBL" id="CP108313">
    <property type="protein sequence ID" value="WTW73379.1"/>
    <property type="molecule type" value="Genomic_DNA"/>
</dbReference>
<dbReference type="GO" id="GO:0008483">
    <property type="term" value="F:transaminase activity"/>
    <property type="evidence" value="ECO:0007669"/>
    <property type="project" value="UniProtKB-KW"/>
</dbReference>
<dbReference type="InterPro" id="IPR005814">
    <property type="entry name" value="Aminotrans_3"/>
</dbReference>